<feature type="transmembrane region" description="Helical" evidence="8">
    <location>
        <begin position="123"/>
        <end position="142"/>
    </location>
</feature>
<keyword evidence="7 8" id="KW-0472">Membrane</keyword>
<protein>
    <recommendedName>
        <fullName evidence="9">Glycosyltransferase RgtA/B/C/D-like domain-containing protein</fullName>
    </recommendedName>
</protein>
<keyword evidence="2" id="KW-1003">Cell membrane</keyword>
<accession>A0A0G1PM86</accession>
<dbReference type="Proteomes" id="UP000034794">
    <property type="component" value="Unassembled WGS sequence"/>
</dbReference>
<dbReference type="AlphaFoldDB" id="A0A0G1PM86"/>
<keyword evidence="4" id="KW-0808">Transferase</keyword>
<evidence type="ECO:0000313" key="10">
    <source>
        <dbReference type="EMBL" id="KKU33856.1"/>
    </source>
</evidence>
<feature type="transmembrane region" description="Helical" evidence="8">
    <location>
        <begin position="403"/>
        <end position="424"/>
    </location>
</feature>
<organism evidence="10 11">
    <name type="scientific">Candidatus Collierbacteria bacterium GW2011_GWA2_46_26</name>
    <dbReference type="NCBI Taxonomy" id="1618381"/>
    <lineage>
        <taxon>Bacteria</taxon>
        <taxon>Candidatus Collieribacteriota</taxon>
    </lineage>
</organism>
<keyword evidence="3" id="KW-0328">Glycosyltransferase</keyword>
<dbReference type="GO" id="GO:0009103">
    <property type="term" value="P:lipopolysaccharide biosynthetic process"/>
    <property type="evidence" value="ECO:0007669"/>
    <property type="project" value="UniProtKB-ARBA"/>
</dbReference>
<comment type="caution">
    <text evidence="10">The sequence shown here is derived from an EMBL/GenBank/DDBJ whole genome shotgun (WGS) entry which is preliminary data.</text>
</comment>
<name>A0A0G1PM86_9BACT</name>
<feature type="transmembrane region" description="Helical" evidence="8">
    <location>
        <begin position="224"/>
        <end position="243"/>
    </location>
</feature>
<evidence type="ECO:0000256" key="1">
    <source>
        <dbReference type="ARBA" id="ARBA00004651"/>
    </source>
</evidence>
<dbReference type="GO" id="GO:0005886">
    <property type="term" value="C:plasma membrane"/>
    <property type="evidence" value="ECO:0007669"/>
    <property type="project" value="UniProtKB-SubCell"/>
</dbReference>
<feature type="transmembrane region" description="Helical" evidence="8">
    <location>
        <begin position="194"/>
        <end position="212"/>
    </location>
</feature>
<dbReference type="GO" id="GO:0016763">
    <property type="term" value="F:pentosyltransferase activity"/>
    <property type="evidence" value="ECO:0007669"/>
    <property type="project" value="TreeGrafter"/>
</dbReference>
<keyword evidence="6 8" id="KW-1133">Transmembrane helix</keyword>
<feature type="transmembrane region" description="Helical" evidence="8">
    <location>
        <begin position="326"/>
        <end position="343"/>
    </location>
</feature>
<evidence type="ECO:0000256" key="6">
    <source>
        <dbReference type="ARBA" id="ARBA00022989"/>
    </source>
</evidence>
<feature type="transmembrane region" description="Helical" evidence="8">
    <location>
        <begin position="349"/>
        <end position="366"/>
    </location>
</feature>
<gene>
    <name evidence="10" type="ORF">UX47_C0001G0139</name>
</gene>
<evidence type="ECO:0000256" key="8">
    <source>
        <dbReference type="SAM" id="Phobius"/>
    </source>
</evidence>
<feature type="transmembrane region" description="Helical" evidence="8">
    <location>
        <begin position="378"/>
        <end position="397"/>
    </location>
</feature>
<comment type="subcellular location">
    <subcellularLocation>
        <location evidence="1">Cell membrane</location>
        <topology evidence="1">Multi-pass membrane protein</topology>
    </subcellularLocation>
</comment>
<evidence type="ECO:0000256" key="3">
    <source>
        <dbReference type="ARBA" id="ARBA00022676"/>
    </source>
</evidence>
<feature type="transmembrane region" description="Helical" evidence="8">
    <location>
        <begin position="69"/>
        <end position="86"/>
    </location>
</feature>
<dbReference type="InterPro" id="IPR050297">
    <property type="entry name" value="LipidA_mod_glycosyltrf_83"/>
</dbReference>
<dbReference type="PANTHER" id="PTHR33908">
    <property type="entry name" value="MANNOSYLTRANSFERASE YKCB-RELATED"/>
    <property type="match status" value="1"/>
</dbReference>
<feature type="transmembrane region" description="Helical" evidence="8">
    <location>
        <begin position="93"/>
        <end position="111"/>
    </location>
</feature>
<feature type="transmembrane region" description="Helical" evidence="8">
    <location>
        <begin position="149"/>
        <end position="166"/>
    </location>
</feature>
<feature type="domain" description="Glycosyltransferase RgtA/B/C/D-like" evidence="9">
    <location>
        <begin position="66"/>
        <end position="211"/>
    </location>
</feature>
<evidence type="ECO:0000256" key="5">
    <source>
        <dbReference type="ARBA" id="ARBA00022692"/>
    </source>
</evidence>
<evidence type="ECO:0000313" key="11">
    <source>
        <dbReference type="Proteomes" id="UP000034794"/>
    </source>
</evidence>
<reference evidence="10 11" key="1">
    <citation type="journal article" date="2015" name="Nature">
        <title>rRNA introns, odd ribosomes, and small enigmatic genomes across a large radiation of phyla.</title>
        <authorList>
            <person name="Brown C.T."/>
            <person name="Hug L.A."/>
            <person name="Thomas B.C."/>
            <person name="Sharon I."/>
            <person name="Castelle C.J."/>
            <person name="Singh A."/>
            <person name="Wilkins M.J."/>
            <person name="Williams K.H."/>
            <person name="Banfield J.F."/>
        </authorList>
    </citation>
    <scope>NUCLEOTIDE SEQUENCE [LARGE SCALE GENOMIC DNA]</scope>
</reference>
<evidence type="ECO:0000256" key="2">
    <source>
        <dbReference type="ARBA" id="ARBA00022475"/>
    </source>
</evidence>
<dbReference type="PANTHER" id="PTHR33908:SF3">
    <property type="entry name" value="UNDECAPRENYL PHOSPHATE-ALPHA-4-AMINO-4-DEOXY-L-ARABINOSE ARABINOSYL TRANSFERASE"/>
    <property type="match status" value="1"/>
</dbReference>
<sequence length="556" mass="63483">MKKNLPIILILILAAALRLFALDKFPAGLNADEAAIGYNAWSLIQTGKDEHAMSWPLVFRSFDDYKPPIYFYLVVPFVKILGLNVWSVRLPSALLGTATVYLLYLVVYLLFKKKTTDESCHIKTNNFALITALILAVSPWHLQFSRGGWEVNAALFFILLGIWGFLKGLEKPRYFFLYVTSMAISLYTYHSARVISPLISLTLIILYWKSLFPISSLRLPTKTFLLSCLVGVLLALPLASQLLSKEGQSRFTGVSVFSDTGPLWQALEMRRAHQGDTVYVKALHNQYLSYGLRFVKNYLSHFSPRFLFVTGDEIARSKVPEMGQTYLFLIPFYFLGLFSLLKLDSKGKVFTLVWILIAPLAAALTFQSPHALRSQNMVIPLSIISGLGFSVVLNLLFRSGKKWLVGSISALLLILGGYSVGRYLHLYYVHYPKTLPYAWQYGFDQIADYVGQQYYNYDRILISDRYDQPYILMAFFLKYDPRVLQQELVMTPRDKFGFSTVRKFGRMEFRQINYQEDKKLSNTLIISADEPVDDKAVIYTINDPAGLPMYKFVSTK</sequence>
<evidence type="ECO:0000259" key="9">
    <source>
        <dbReference type="Pfam" id="PF13231"/>
    </source>
</evidence>
<keyword evidence="5 8" id="KW-0812">Transmembrane</keyword>
<proteinExistence type="predicted"/>
<evidence type="ECO:0000256" key="7">
    <source>
        <dbReference type="ARBA" id="ARBA00023136"/>
    </source>
</evidence>
<feature type="transmembrane region" description="Helical" evidence="8">
    <location>
        <begin position="172"/>
        <end position="189"/>
    </location>
</feature>
<dbReference type="GO" id="GO:0010041">
    <property type="term" value="P:response to iron(III) ion"/>
    <property type="evidence" value="ECO:0007669"/>
    <property type="project" value="TreeGrafter"/>
</dbReference>
<dbReference type="Pfam" id="PF13231">
    <property type="entry name" value="PMT_2"/>
    <property type="match status" value="1"/>
</dbReference>
<dbReference type="InterPro" id="IPR038731">
    <property type="entry name" value="RgtA/B/C-like"/>
</dbReference>
<evidence type="ECO:0000256" key="4">
    <source>
        <dbReference type="ARBA" id="ARBA00022679"/>
    </source>
</evidence>
<dbReference type="EMBL" id="LCMI01000001">
    <property type="protein sequence ID" value="KKU33856.1"/>
    <property type="molecule type" value="Genomic_DNA"/>
</dbReference>